<organism evidence="6">
    <name type="scientific">Pseudictyota dubia</name>
    <dbReference type="NCBI Taxonomy" id="2749911"/>
    <lineage>
        <taxon>Eukaryota</taxon>
        <taxon>Sar</taxon>
        <taxon>Stramenopiles</taxon>
        <taxon>Ochrophyta</taxon>
        <taxon>Bacillariophyta</taxon>
        <taxon>Mediophyceae</taxon>
        <taxon>Biddulphiophycidae</taxon>
        <taxon>Eupodiscales</taxon>
        <taxon>Odontellaceae</taxon>
        <taxon>Pseudictyota</taxon>
    </lineage>
</organism>
<feature type="region of interest" description="Disordered" evidence="4">
    <location>
        <begin position="446"/>
        <end position="619"/>
    </location>
</feature>
<evidence type="ECO:0000313" key="6">
    <source>
        <dbReference type="EMBL" id="CAD8307320.1"/>
    </source>
</evidence>
<feature type="domain" description="PHD-type" evidence="5">
    <location>
        <begin position="1"/>
        <end position="133"/>
    </location>
</feature>
<feature type="compositionally biased region" description="Polar residues" evidence="4">
    <location>
        <begin position="597"/>
        <end position="608"/>
    </location>
</feature>
<keyword evidence="2" id="KW-0863">Zinc-finger</keyword>
<dbReference type="Gene3D" id="3.30.40.10">
    <property type="entry name" value="Zinc/RING finger domain, C3HC4 (zinc finger)"/>
    <property type="match status" value="1"/>
</dbReference>
<feature type="compositionally biased region" description="Polar residues" evidence="4">
    <location>
        <begin position="570"/>
        <end position="581"/>
    </location>
</feature>
<accession>A0A7R9VW46</accession>
<feature type="compositionally biased region" description="Basic and acidic residues" evidence="4">
    <location>
        <begin position="462"/>
        <end position="471"/>
    </location>
</feature>
<evidence type="ECO:0000259" key="5">
    <source>
        <dbReference type="PROSITE" id="PS51805"/>
    </source>
</evidence>
<dbReference type="InterPro" id="IPR013083">
    <property type="entry name" value="Znf_RING/FYVE/PHD"/>
</dbReference>
<dbReference type="EMBL" id="HBED01016726">
    <property type="protein sequence ID" value="CAD8307320.1"/>
    <property type="molecule type" value="Transcribed_RNA"/>
</dbReference>
<feature type="region of interest" description="Disordered" evidence="4">
    <location>
        <begin position="365"/>
        <end position="402"/>
    </location>
</feature>
<keyword evidence="1" id="KW-0479">Metal-binding</keyword>
<dbReference type="GO" id="GO:0008270">
    <property type="term" value="F:zinc ion binding"/>
    <property type="evidence" value="ECO:0007669"/>
    <property type="project" value="UniProtKB-KW"/>
</dbReference>
<dbReference type="PROSITE" id="PS51805">
    <property type="entry name" value="EPHD"/>
    <property type="match status" value="1"/>
</dbReference>
<keyword evidence="3" id="KW-0862">Zinc</keyword>
<dbReference type="AlphaFoldDB" id="A0A7R9VW46"/>
<reference evidence="6" key="1">
    <citation type="submission" date="2021-01" db="EMBL/GenBank/DDBJ databases">
        <authorList>
            <person name="Corre E."/>
            <person name="Pelletier E."/>
            <person name="Niang G."/>
            <person name="Scheremetjew M."/>
            <person name="Finn R."/>
            <person name="Kale V."/>
            <person name="Holt S."/>
            <person name="Cochrane G."/>
            <person name="Meng A."/>
            <person name="Brown T."/>
            <person name="Cohen L."/>
        </authorList>
    </citation>
    <scope>NUCLEOTIDE SEQUENCE</scope>
    <source>
        <strain evidence="6">CCMP147</strain>
    </source>
</reference>
<dbReference type="InterPro" id="IPR034732">
    <property type="entry name" value="EPHD"/>
</dbReference>
<evidence type="ECO:0000256" key="4">
    <source>
        <dbReference type="SAM" id="MobiDB-lite"/>
    </source>
</evidence>
<name>A0A7R9VW46_9STRA</name>
<protein>
    <recommendedName>
        <fullName evidence="5">PHD-type domain-containing protein</fullName>
    </recommendedName>
</protein>
<feature type="compositionally biased region" description="Basic and acidic residues" evidence="4">
    <location>
        <begin position="514"/>
        <end position="540"/>
    </location>
</feature>
<gene>
    <name evidence="6" type="ORF">TDUB1175_LOCUS8317</name>
</gene>
<feature type="compositionally biased region" description="Basic residues" evidence="4">
    <location>
        <begin position="583"/>
        <end position="594"/>
    </location>
</feature>
<evidence type="ECO:0000256" key="2">
    <source>
        <dbReference type="ARBA" id="ARBA00022771"/>
    </source>
</evidence>
<feature type="compositionally biased region" description="Basic and acidic residues" evidence="4">
    <location>
        <begin position="371"/>
        <end position="390"/>
    </location>
</feature>
<evidence type="ECO:0000256" key="3">
    <source>
        <dbReference type="ARBA" id="ARBA00022833"/>
    </source>
</evidence>
<evidence type="ECO:0000256" key="1">
    <source>
        <dbReference type="ARBA" id="ARBA00022723"/>
    </source>
</evidence>
<sequence>MKGGLLKKAYAKPVSMKKWKAQPLAFKKSLFGKQLWCHPVCAVWHPKCYVGADGDFNCSDIIMSNGQTHVDSNKRCSLCGRADRIKLACSQRQCYSHNGKQLVHFFHLSCARQAGLEVSDEHGVFLLKCFRHTRCEDVLRARMEDMIEFERKRAGNDLAQFNKPMTVAHAAILFHFGEKVLSCFGWAWRWADWWVQAGDNWEPLIEPGQDESLMTDEELKKVSTTPESRCEDARRCRLSAFGAALRNRDYDNVPGDDQVALDNAMRAILHTKSLVGPLKQNEIDFFADWLGRVYRSNSSLLGFGDDKIPIDPEACKHVSDGSRKDELGLRPLPGKQTLRIGSVFETGIHEVDDFLKEQTLPDAKKLKKKQEKTSETDKKVLCTSHDSEPKRKSRRRKRSHSIDEEVAALLDDEEPLANICQKKRELERMAADKEKATKVECLVLEKHAGKEHQVDSAVDTSENDKGNEAKAPEAPPSESDEQPISSLKRGGKHSPKKRWEDQPAMTDKSMSSKRVGEESACDSKVDDCSEMNSEKSEQKPRMRQRKIKDIFQTKVDAAPSPRRRGRPRHQTQNEQKVTSKAKTPAKKKVGRPRRLPTENNVESPSAASTERIPRKTRSR</sequence>
<proteinExistence type="predicted"/>